<feature type="transmembrane region" description="Helical" evidence="12">
    <location>
        <begin position="6"/>
        <end position="26"/>
    </location>
</feature>
<keyword evidence="8 12" id="KW-0812">Transmembrane</keyword>
<evidence type="ECO:0000256" key="11">
    <source>
        <dbReference type="ARBA" id="ARBA00023136"/>
    </source>
</evidence>
<keyword evidence="11 12" id="KW-0472">Membrane</keyword>
<protein>
    <recommendedName>
        <fullName evidence="4 12">Heme exporter protein D</fullName>
    </recommendedName>
</protein>
<evidence type="ECO:0000256" key="12">
    <source>
        <dbReference type="RuleBase" id="RU363101"/>
    </source>
</evidence>
<evidence type="ECO:0000256" key="2">
    <source>
        <dbReference type="ARBA" id="ARBA00004377"/>
    </source>
</evidence>
<comment type="subcellular location">
    <subcellularLocation>
        <location evidence="2 12">Cell inner membrane</location>
        <topology evidence="2 12">Single-pass membrane protein</topology>
    </subcellularLocation>
</comment>
<accession>A0ABT9A387</accession>
<evidence type="ECO:0000256" key="8">
    <source>
        <dbReference type="ARBA" id="ARBA00022692"/>
    </source>
</evidence>
<evidence type="ECO:0000256" key="6">
    <source>
        <dbReference type="ARBA" id="ARBA00022475"/>
    </source>
</evidence>
<keyword evidence="5 12" id="KW-0813">Transport</keyword>
<comment type="similarity">
    <text evidence="3 12">Belongs to the CcmD/CycX/HelD family.</text>
</comment>
<organism evidence="13 14">
    <name type="scientific">Sphingomonas immobilis</name>
    <dbReference type="NCBI Taxonomy" id="3063997"/>
    <lineage>
        <taxon>Bacteria</taxon>
        <taxon>Pseudomonadati</taxon>
        <taxon>Pseudomonadota</taxon>
        <taxon>Alphaproteobacteria</taxon>
        <taxon>Sphingomonadales</taxon>
        <taxon>Sphingomonadaceae</taxon>
        <taxon>Sphingomonas</taxon>
    </lineage>
</organism>
<evidence type="ECO:0000256" key="5">
    <source>
        <dbReference type="ARBA" id="ARBA00022448"/>
    </source>
</evidence>
<keyword evidence="9 12" id="KW-0201">Cytochrome c-type biogenesis</keyword>
<proteinExistence type="inferred from homology"/>
<dbReference type="EMBL" id="JAUQSZ010000015">
    <property type="protein sequence ID" value="MDO7844313.1"/>
    <property type="molecule type" value="Genomic_DNA"/>
</dbReference>
<evidence type="ECO:0000256" key="1">
    <source>
        <dbReference type="ARBA" id="ARBA00002442"/>
    </source>
</evidence>
<evidence type="ECO:0000256" key="10">
    <source>
        <dbReference type="ARBA" id="ARBA00022989"/>
    </source>
</evidence>
<sequence>MNPWPFVIAAYGVTLVAAVTLALWSWRAMRAAEKK</sequence>
<evidence type="ECO:0000256" key="3">
    <source>
        <dbReference type="ARBA" id="ARBA00008741"/>
    </source>
</evidence>
<reference evidence="13" key="1">
    <citation type="submission" date="2023-07" db="EMBL/GenBank/DDBJ databases">
        <authorList>
            <person name="Kim M.K."/>
        </authorList>
    </citation>
    <scope>NUCLEOTIDE SEQUENCE</scope>
    <source>
        <strain evidence="13">CA1-15</strain>
    </source>
</reference>
<evidence type="ECO:0000313" key="14">
    <source>
        <dbReference type="Proteomes" id="UP001176468"/>
    </source>
</evidence>
<evidence type="ECO:0000256" key="4">
    <source>
        <dbReference type="ARBA" id="ARBA00016461"/>
    </source>
</evidence>
<dbReference type="RefSeq" id="WP_304562712.1">
    <property type="nucleotide sequence ID" value="NZ_JAUQSZ010000015.1"/>
</dbReference>
<dbReference type="Pfam" id="PF04995">
    <property type="entry name" value="CcmD"/>
    <property type="match status" value="1"/>
</dbReference>
<keyword evidence="14" id="KW-1185">Reference proteome</keyword>
<evidence type="ECO:0000313" key="13">
    <source>
        <dbReference type="EMBL" id="MDO7844313.1"/>
    </source>
</evidence>
<keyword evidence="6 12" id="KW-1003">Cell membrane</keyword>
<keyword evidence="10 12" id="KW-1133">Transmembrane helix</keyword>
<comment type="function">
    <text evidence="1 12">Required for the export of heme to the periplasm for the biogenesis of c-type cytochromes.</text>
</comment>
<evidence type="ECO:0000256" key="7">
    <source>
        <dbReference type="ARBA" id="ARBA00022519"/>
    </source>
</evidence>
<dbReference type="Proteomes" id="UP001176468">
    <property type="component" value="Unassembled WGS sequence"/>
</dbReference>
<name>A0ABT9A387_9SPHN</name>
<gene>
    <name evidence="13" type="primary">ccmD</name>
    <name evidence="13" type="ORF">Q5H94_18440</name>
</gene>
<dbReference type="InterPro" id="IPR007078">
    <property type="entry name" value="Haem_export_protD_CcmD"/>
</dbReference>
<keyword evidence="7 12" id="KW-0997">Cell inner membrane</keyword>
<comment type="caution">
    <text evidence="13">The sequence shown here is derived from an EMBL/GenBank/DDBJ whole genome shotgun (WGS) entry which is preliminary data.</text>
</comment>
<evidence type="ECO:0000256" key="9">
    <source>
        <dbReference type="ARBA" id="ARBA00022748"/>
    </source>
</evidence>